<keyword evidence="3" id="KW-0132">Cell division</keyword>
<evidence type="ECO:0000259" key="9">
    <source>
        <dbReference type="PROSITE" id="PS51779"/>
    </source>
</evidence>
<feature type="domain" description="POTRA" evidence="9">
    <location>
        <begin position="46"/>
        <end position="123"/>
    </location>
</feature>
<comment type="subcellular location">
    <subcellularLocation>
        <location evidence="1">Membrane</location>
    </subcellularLocation>
</comment>
<dbReference type="Proteomes" id="UP000228875">
    <property type="component" value="Unassembled WGS sequence"/>
</dbReference>
<feature type="non-terminal residue" evidence="10">
    <location>
        <position position="232"/>
    </location>
</feature>
<proteinExistence type="predicted"/>
<reference evidence="11" key="1">
    <citation type="submission" date="2017-09" db="EMBL/GenBank/DDBJ databases">
        <title>Depth-based differentiation of microbial function through sediment-hosted aquifers and enrichment of novel symbionts in the deep terrestrial subsurface.</title>
        <authorList>
            <person name="Probst A.J."/>
            <person name="Ladd B."/>
            <person name="Jarett J.K."/>
            <person name="Geller-Mcgrath D.E."/>
            <person name="Sieber C.M.K."/>
            <person name="Emerson J.B."/>
            <person name="Anantharaman K."/>
            <person name="Thomas B.C."/>
            <person name="Malmstrom R."/>
            <person name="Stieglmeier M."/>
            <person name="Klingl A."/>
            <person name="Woyke T."/>
            <person name="Ryan C.M."/>
            <person name="Banfield J.F."/>
        </authorList>
    </citation>
    <scope>NUCLEOTIDE SEQUENCE [LARGE SCALE GENOMIC DNA]</scope>
</reference>
<evidence type="ECO:0000256" key="5">
    <source>
        <dbReference type="ARBA" id="ARBA00022989"/>
    </source>
</evidence>
<keyword evidence="7" id="KW-0131">Cell cycle</keyword>
<dbReference type="Gene3D" id="3.10.20.310">
    <property type="entry name" value="membrane protein fhac"/>
    <property type="match status" value="1"/>
</dbReference>
<dbReference type="Pfam" id="PF08478">
    <property type="entry name" value="POTRA_1"/>
    <property type="match status" value="1"/>
</dbReference>
<protein>
    <recommendedName>
        <fullName evidence="9">POTRA domain-containing protein</fullName>
    </recommendedName>
</protein>
<name>A0A2M8DMX8_9BACT</name>
<keyword evidence="6 8" id="KW-0472">Membrane</keyword>
<evidence type="ECO:0000256" key="8">
    <source>
        <dbReference type="SAM" id="Phobius"/>
    </source>
</evidence>
<evidence type="ECO:0000313" key="10">
    <source>
        <dbReference type="EMBL" id="PJB99473.1"/>
    </source>
</evidence>
<accession>A0A2M8DMX8</accession>
<comment type="caution">
    <text evidence="10">The sequence shown here is derived from an EMBL/GenBank/DDBJ whole genome shotgun (WGS) entry which is preliminary data.</text>
</comment>
<evidence type="ECO:0000256" key="6">
    <source>
        <dbReference type="ARBA" id="ARBA00023136"/>
    </source>
</evidence>
<evidence type="ECO:0000256" key="7">
    <source>
        <dbReference type="ARBA" id="ARBA00023306"/>
    </source>
</evidence>
<dbReference type="PROSITE" id="PS51779">
    <property type="entry name" value="POTRA"/>
    <property type="match status" value="1"/>
</dbReference>
<dbReference type="PANTHER" id="PTHR37820">
    <property type="entry name" value="CELL DIVISION PROTEIN DIVIB"/>
    <property type="match status" value="1"/>
</dbReference>
<dbReference type="GO" id="GO:0051301">
    <property type="term" value="P:cell division"/>
    <property type="evidence" value="ECO:0007669"/>
    <property type="project" value="UniProtKB-KW"/>
</dbReference>
<keyword evidence="5 8" id="KW-1133">Transmembrane helix</keyword>
<evidence type="ECO:0000256" key="1">
    <source>
        <dbReference type="ARBA" id="ARBA00004370"/>
    </source>
</evidence>
<dbReference type="GO" id="GO:0005886">
    <property type="term" value="C:plasma membrane"/>
    <property type="evidence" value="ECO:0007669"/>
    <property type="project" value="TreeGrafter"/>
</dbReference>
<dbReference type="PANTHER" id="PTHR37820:SF1">
    <property type="entry name" value="CELL DIVISION PROTEIN FTSQ"/>
    <property type="match status" value="1"/>
</dbReference>
<dbReference type="InterPro" id="IPR034746">
    <property type="entry name" value="POTRA"/>
</dbReference>
<sequence>MISRYRKAHRIKRKKSILKSRFFWLTSLILIVFGVVFYFLIFSPFFQVEKIIVSGEEKVSKEEIKELIKRNLEKKILFCKTKSIFLVNLNQIRKDILNNSPQLAEVEISQGFPDALDVIVIERLALANFCQNEKCFLLDNKGIIFEEIEPQTNLIKIIDGQKEKMPKLGEQMIERDYLEKILKIKKYLFEELKLGTKEFLVFSQRLNVKTDEDWEIYFDPRGDLNWQLTKLN</sequence>
<keyword evidence="2" id="KW-1003">Cell membrane</keyword>
<feature type="transmembrane region" description="Helical" evidence="8">
    <location>
        <begin position="21"/>
        <end position="41"/>
    </location>
</feature>
<organism evidence="10 11">
    <name type="scientific">Candidatus Nealsonbacteria bacterium CG_4_9_14_0_8_um_filter_35_12</name>
    <dbReference type="NCBI Taxonomy" id="1974692"/>
    <lineage>
        <taxon>Bacteria</taxon>
        <taxon>Candidatus Nealsoniibacteriota</taxon>
    </lineage>
</organism>
<evidence type="ECO:0000256" key="4">
    <source>
        <dbReference type="ARBA" id="ARBA00022692"/>
    </source>
</evidence>
<dbReference type="EMBL" id="PFTB01000038">
    <property type="protein sequence ID" value="PJB99473.1"/>
    <property type="molecule type" value="Genomic_DNA"/>
</dbReference>
<evidence type="ECO:0000256" key="3">
    <source>
        <dbReference type="ARBA" id="ARBA00022618"/>
    </source>
</evidence>
<keyword evidence="4 8" id="KW-0812">Transmembrane</keyword>
<gene>
    <name evidence="10" type="ORF">CO077_01595</name>
</gene>
<evidence type="ECO:0000256" key="2">
    <source>
        <dbReference type="ARBA" id="ARBA00022475"/>
    </source>
</evidence>
<dbReference type="AlphaFoldDB" id="A0A2M8DMX8"/>
<dbReference type="InterPro" id="IPR013685">
    <property type="entry name" value="POTRA_FtsQ_type"/>
</dbReference>
<dbReference type="InterPro" id="IPR050487">
    <property type="entry name" value="FtsQ_DivIB"/>
</dbReference>
<evidence type="ECO:0000313" key="11">
    <source>
        <dbReference type="Proteomes" id="UP000228875"/>
    </source>
</evidence>